<dbReference type="InterPro" id="IPR029018">
    <property type="entry name" value="Hex-like_dom2"/>
</dbReference>
<accession>A0A0K1P4J8</accession>
<evidence type="ECO:0000256" key="9">
    <source>
        <dbReference type="SAM" id="SignalP"/>
    </source>
</evidence>
<feature type="domain" description="Beta-hexosaminidase eukaryotic type N-terminal" evidence="11">
    <location>
        <begin position="25"/>
        <end position="163"/>
    </location>
</feature>
<evidence type="ECO:0000256" key="2">
    <source>
        <dbReference type="ARBA" id="ARBA00006285"/>
    </source>
</evidence>
<evidence type="ECO:0000256" key="4">
    <source>
        <dbReference type="ARBA" id="ARBA00022801"/>
    </source>
</evidence>
<sequence>MKAHILLSAVFTFPSIAWALDNVFLWPVPQNITSGQTKMNLDPSFEIKGSYSSPILDRAVDRYSRIISKERWVPIQVPVRAPAKAGSGGQQRKMQERDTQIRISVGEKALESLEIRVEDSTAELVQGVDESYVLDIPNDDNTATLIAATVWGALRGLETFSQLVQGQRHGIIRDYDNSEREEERAVVNNGFKGLFIPEAPIHIEDSPRFTHRGLMLDTSRNYFPVKDILRTLDAMAYNKMNVFHWHITDSQSFPLRLDSAPELAEHGAYIFNGRRLVYTKKDVKRIVQYAKERGIRVIPEIDMPAHTGSWGLAYQDITTCTGRFFLDETNKWDERYAAEPTTGQLNPVLAKTYEVVGKVIAEIASMFPDGSYHGGGDEPIYKCWEDEASVREYMSAHNATGDDLLNKFLTKEVDFIKKAGKQPILWEDSVTNNNLAIPKDVVLQVWVNPVQLAAKKGYKIIASHASFWYLDCGHGGWTGNNTSYDEQVPPKIPESLQRELERYGLEDNYRPSNWGGAGGDWCSPFKSWQRIYSYDMTFNLTETEASNVLGGEVAMWSEQMDPVGMDGRLWPRAAAAAEVMWSGRHDKNGVKRDVGEAMPRMFDWRYRLVTRGIHAEAIQPLWCGQNPYMCDSNYPAALLPQNDDHPTTPL</sequence>
<evidence type="ECO:0000313" key="12">
    <source>
        <dbReference type="EMBL" id="AKU79211.1"/>
    </source>
</evidence>
<dbReference type="GO" id="GO:0004563">
    <property type="term" value="F:beta-N-acetylhexosaminidase activity"/>
    <property type="evidence" value="ECO:0007669"/>
    <property type="project" value="UniProtKB-EC"/>
</dbReference>
<feature type="chain" id="PRO_5005465267" description="Beta-hexosaminidase" evidence="9">
    <location>
        <begin position="20"/>
        <end position="650"/>
    </location>
</feature>
<evidence type="ECO:0000256" key="3">
    <source>
        <dbReference type="ARBA" id="ARBA00022729"/>
    </source>
</evidence>
<dbReference type="PIRSF" id="PIRSF001093">
    <property type="entry name" value="B-hxosamndse_ab_euk"/>
    <property type="match status" value="1"/>
</dbReference>
<keyword evidence="4 7" id="KW-0378">Hydrolase</keyword>
<dbReference type="Pfam" id="PF00728">
    <property type="entry name" value="Glyco_hydro_20"/>
    <property type="match status" value="1"/>
</dbReference>
<dbReference type="PRINTS" id="PR00738">
    <property type="entry name" value="GLHYDRLASE20"/>
</dbReference>
<dbReference type="PANTHER" id="PTHR22600">
    <property type="entry name" value="BETA-HEXOSAMINIDASE"/>
    <property type="match status" value="1"/>
</dbReference>
<feature type="domain" description="Glycoside hydrolase family 20 catalytic" evidence="10">
    <location>
        <begin position="209"/>
        <end position="583"/>
    </location>
</feature>
<dbReference type="AlphaFoldDB" id="A0A0K1P4J8"/>
<dbReference type="SUPFAM" id="SSF55545">
    <property type="entry name" value="beta-N-acetylhexosaminidase-like domain"/>
    <property type="match status" value="1"/>
</dbReference>
<evidence type="ECO:0000259" key="10">
    <source>
        <dbReference type="Pfam" id="PF00728"/>
    </source>
</evidence>
<dbReference type="GO" id="GO:0030203">
    <property type="term" value="P:glycosaminoglycan metabolic process"/>
    <property type="evidence" value="ECO:0007669"/>
    <property type="project" value="TreeGrafter"/>
</dbReference>
<evidence type="ECO:0000256" key="6">
    <source>
        <dbReference type="ARBA" id="ARBA00023295"/>
    </source>
</evidence>
<reference evidence="12" key="1">
    <citation type="submission" date="2015-02" db="EMBL/GenBank/DDBJ databases">
        <authorList>
            <person name="Chooi Y.-H."/>
        </authorList>
    </citation>
    <scope>NUCLEOTIDE SEQUENCE</scope>
    <source>
        <strain evidence="12">CAU432</strain>
    </source>
</reference>
<name>A0A0K1P4J8_RHIMI</name>
<dbReference type="InterPro" id="IPR015883">
    <property type="entry name" value="Glyco_hydro_20_cat"/>
</dbReference>
<dbReference type="SUPFAM" id="SSF51445">
    <property type="entry name" value="(Trans)glycosidases"/>
    <property type="match status" value="1"/>
</dbReference>
<evidence type="ECO:0000256" key="7">
    <source>
        <dbReference type="PIRNR" id="PIRNR001093"/>
    </source>
</evidence>
<evidence type="ECO:0000256" key="5">
    <source>
        <dbReference type="ARBA" id="ARBA00023180"/>
    </source>
</evidence>
<dbReference type="InterPro" id="IPR025705">
    <property type="entry name" value="Beta_hexosaminidase_sua/sub"/>
</dbReference>
<dbReference type="GO" id="GO:0016020">
    <property type="term" value="C:membrane"/>
    <property type="evidence" value="ECO:0007669"/>
    <property type="project" value="TreeGrafter"/>
</dbReference>
<dbReference type="PANTHER" id="PTHR22600:SF26">
    <property type="entry name" value="BETA-N-ACETYLHEXOSAMINIDASE"/>
    <property type="match status" value="1"/>
</dbReference>
<organism evidence="12">
    <name type="scientific">Rhizomucor miehei</name>
    <dbReference type="NCBI Taxonomy" id="4839"/>
    <lineage>
        <taxon>Eukaryota</taxon>
        <taxon>Fungi</taxon>
        <taxon>Fungi incertae sedis</taxon>
        <taxon>Mucoromycota</taxon>
        <taxon>Mucoromycotina</taxon>
        <taxon>Mucoromycetes</taxon>
        <taxon>Mucorales</taxon>
        <taxon>Lichtheimiaceae</taxon>
        <taxon>Rhizomucor</taxon>
    </lineage>
</organism>
<feature type="active site" description="Proton donor" evidence="8">
    <location>
        <position position="378"/>
    </location>
</feature>
<evidence type="ECO:0000259" key="11">
    <source>
        <dbReference type="Pfam" id="PF14845"/>
    </source>
</evidence>
<dbReference type="EMBL" id="KP862829">
    <property type="protein sequence ID" value="AKU79211.1"/>
    <property type="molecule type" value="mRNA"/>
</dbReference>
<keyword evidence="6 7" id="KW-0326">Glycosidase</keyword>
<dbReference type="InterPro" id="IPR017853">
    <property type="entry name" value="GH"/>
</dbReference>
<keyword evidence="3 9" id="KW-0732">Signal</keyword>
<comment type="similarity">
    <text evidence="2 7">Belongs to the glycosyl hydrolase 20 family.</text>
</comment>
<dbReference type="CDD" id="cd06562">
    <property type="entry name" value="GH20_HexA_HexB-like"/>
    <property type="match status" value="1"/>
</dbReference>
<proteinExistence type="evidence at transcript level"/>
<dbReference type="EC" id="3.2.1.52" evidence="7"/>
<comment type="catalytic activity">
    <reaction evidence="1 7">
        <text>Hydrolysis of terminal non-reducing N-acetyl-D-hexosamine residues in N-acetyl-beta-D-hexosaminides.</text>
        <dbReference type="EC" id="3.2.1.52"/>
    </reaction>
</comment>
<keyword evidence="5" id="KW-0325">Glycoprotein</keyword>
<feature type="signal peptide" evidence="9">
    <location>
        <begin position="1"/>
        <end position="19"/>
    </location>
</feature>
<dbReference type="Gene3D" id="3.30.379.10">
    <property type="entry name" value="Chitobiase/beta-hexosaminidase domain 2-like"/>
    <property type="match status" value="1"/>
</dbReference>
<evidence type="ECO:0000256" key="1">
    <source>
        <dbReference type="ARBA" id="ARBA00001231"/>
    </source>
</evidence>
<dbReference type="InterPro" id="IPR029019">
    <property type="entry name" value="HEX_eukaryotic_N"/>
</dbReference>
<dbReference type="GO" id="GO:0005975">
    <property type="term" value="P:carbohydrate metabolic process"/>
    <property type="evidence" value="ECO:0007669"/>
    <property type="project" value="InterPro"/>
</dbReference>
<dbReference type="Gene3D" id="3.20.20.80">
    <property type="entry name" value="Glycosidases"/>
    <property type="match status" value="1"/>
</dbReference>
<protein>
    <recommendedName>
        <fullName evidence="7">Beta-hexosaminidase</fullName>
        <ecNumber evidence="7">3.2.1.52</ecNumber>
    </recommendedName>
</protein>
<dbReference type="Pfam" id="PF14845">
    <property type="entry name" value="Glycohydro_20b2"/>
    <property type="match status" value="1"/>
</dbReference>
<evidence type="ECO:0000256" key="8">
    <source>
        <dbReference type="PIRSR" id="PIRSR001093-1"/>
    </source>
</evidence>